<dbReference type="InterPro" id="IPR015943">
    <property type="entry name" value="WD40/YVTN_repeat-like_dom_sf"/>
</dbReference>
<dbReference type="Ensembl" id="ENSACUT00000024096.1">
    <property type="protein sequence ID" value="ENSACUP00000022610.1"/>
    <property type="gene ID" value="ENSACUG00000015088.1"/>
</dbReference>
<feature type="repeat" description="WD" evidence="13">
    <location>
        <begin position="570"/>
        <end position="607"/>
    </location>
</feature>
<evidence type="ECO:0000256" key="5">
    <source>
        <dbReference type="ARBA" id="ARBA00022846"/>
    </source>
</evidence>
<dbReference type="PANTHER" id="PTHR13720:SF14">
    <property type="entry name" value="CILIA- AND FLAGELLA-ASSOCIATED PROTEIN 52"/>
    <property type="match status" value="1"/>
</dbReference>
<dbReference type="PROSITE" id="PS50294">
    <property type="entry name" value="WD_REPEATS_REGION"/>
    <property type="match status" value="3"/>
</dbReference>
<dbReference type="InterPro" id="IPR050630">
    <property type="entry name" value="WD_repeat_EMAP"/>
</dbReference>
<dbReference type="GO" id="GO:0005930">
    <property type="term" value="C:axoneme"/>
    <property type="evidence" value="ECO:0007669"/>
    <property type="project" value="UniProtKB-ARBA"/>
</dbReference>
<dbReference type="PRINTS" id="PR00320">
    <property type="entry name" value="GPROTEINBRPT"/>
</dbReference>
<evidence type="ECO:0000256" key="13">
    <source>
        <dbReference type="PROSITE-ProRule" id="PRU00221"/>
    </source>
</evidence>
<dbReference type="PROSITE" id="PS00678">
    <property type="entry name" value="WD_REPEATS_1"/>
    <property type="match status" value="1"/>
</dbReference>
<dbReference type="Proteomes" id="UP000472269">
    <property type="component" value="Unplaced"/>
</dbReference>
<keyword evidence="15" id="KW-1185">Reference proteome</keyword>
<keyword evidence="6" id="KW-0969">Cilium</keyword>
<dbReference type="InterPro" id="IPR001680">
    <property type="entry name" value="WD40_rpt"/>
</dbReference>
<keyword evidence="3 13" id="KW-0853">WD repeat</keyword>
<keyword evidence="5" id="KW-0282">Flagellum</keyword>
<reference evidence="14" key="2">
    <citation type="submission" date="2025-09" db="UniProtKB">
        <authorList>
            <consortium name="Ensembl"/>
        </authorList>
    </citation>
    <scope>IDENTIFICATION</scope>
</reference>
<evidence type="ECO:0000256" key="4">
    <source>
        <dbReference type="ARBA" id="ARBA00022737"/>
    </source>
</evidence>
<evidence type="ECO:0000256" key="1">
    <source>
        <dbReference type="ARBA" id="ARBA00004611"/>
    </source>
</evidence>
<evidence type="ECO:0000256" key="10">
    <source>
        <dbReference type="ARBA" id="ARBA00029552"/>
    </source>
</evidence>
<dbReference type="AlphaFoldDB" id="A0A663NC55"/>
<dbReference type="Pfam" id="PF00400">
    <property type="entry name" value="WD40"/>
    <property type="match status" value="6"/>
</dbReference>
<comment type="function">
    <text evidence="11">Microtubule inner protein (MIP) part of the dynein-decorated doublet microtubules (DMTs) in cilia axoneme. Important for proper ciliary and flagellar beating. May act in cooperation with CFAP45 and axonemal dynein subunit DNAH11. May play a role in cell growth and/or survival.</text>
</comment>
<organism evidence="14 15">
    <name type="scientific">Athene cunicularia</name>
    <name type="common">Burrowing owl</name>
    <name type="synonym">Speotyto cunicularia</name>
    <dbReference type="NCBI Taxonomy" id="194338"/>
    <lineage>
        <taxon>Eukaryota</taxon>
        <taxon>Metazoa</taxon>
        <taxon>Chordata</taxon>
        <taxon>Craniata</taxon>
        <taxon>Vertebrata</taxon>
        <taxon>Euteleostomi</taxon>
        <taxon>Archelosauria</taxon>
        <taxon>Archosauria</taxon>
        <taxon>Dinosauria</taxon>
        <taxon>Saurischia</taxon>
        <taxon>Theropoda</taxon>
        <taxon>Coelurosauria</taxon>
        <taxon>Aves</taxon>
        <taxon>Neognathae</taxon>
        <taxon>Neoaves</taxon>
        <taxon>Telluraves</taxon>
        <taxon>Strigiformes</taxon>
        <taxon>Strigidae</taxon>
        <taxon>Athene</taxon>
    </lineage>
</organism>
<evidence type="ECO:0000256" key="12">
    <source>
        <dbReference type="ARBA" id="ARBA00047117"/>
    </source>
</evidence>
<feature type="repeat" description="WD" evidence="13">
    <location>
        <begin position="400"/>
        <end position="433"/>
    </location>
</feature>
<evidence type="ECO:0000313" key="15">
    <source>
        <dbReference type="Proteomes" id="UP000472269"/>
    </source>
</evidence>
<dbReference type="FunFam" id="2.130.10.10:FF:000291">
    <property type="entry name" value="Cilia-and flagella-associated protein 52 isoform X1"/>
    <property type="match status" value="1"/>
</dbReference>
<protein>
    <recommendedName>
        <fullName evidence="10">Cilia- and flagella-associated protein 52</fullName>
    </recommendedName>
</protein>
<comment type="subunit">
    <text evidence="12">Microtubule inner protein component of sperm flagellar doublet microtubules. Interacts with BRCA2. Interacts with the CCT chaperonin complex. Interacts with HSP70. Interacts with AK8. Interacts with CFAP45. Interacts with DNAI1. Interacts with IQDC.</text>
</comment>
<reference evidence="14" key="1">
    <citation type="submission" date="2025-08" db="UniProtKB">
        <authorList>
            <consortium name="Ensembl"/>
        </authorList>
    </citation>
    <scope>IDENTIFICATION</scope>
</reference>
<evidence type="ECO:0000256" key="2">
    <source>
        <dbReference type="ARBA" id="ARBA00022490"/>
    </source>
</evidence>
<dbReference type="PANTHER" id="PTHR13720">
    <property type="entry name" value="WD-40 REPEAT PROTEIN"/>
    <property type="match status" value="1"/>
</dbReference>
<dbReference type="FunFam" id="2.130.10.10:FF:000207">
    <property type="entry name" value="Cilia- and flagella-associated protein 52"/>
    <property type="match status" value="1"/>
</dbReference>
<dbReference type="InterPro" id="IPR019775">
    <property type="entry name" value="WD40_repeat_CS"/>
</dbReference>
<evidence type="ECO:0000256" key="7">
    <source>
        <dbReference type="ARBA" id="ARBA00023212"/>
    </source>
</evidence>
<comment type="similarity">
    <text evidence="9">Belongs to the CFAP52 family.</text>
</comment>
<dbReference type="InterPro" id="IPR020472">
    <property type="entry name" value="WD40_PAC1"/>
</dbReference>
<keyword evidence="8" id="KW-0966">Cell projection</keyword>
<sequence>FQNKINLSLLSLAGHVPCGLICHPDKEHILYPLGCTVVIQELDSKQQTFLHGHTNNVSCVVVSRNGLYVASGQVTFMGFKADIILWDFQRKELLARLSLHKGKIEGLAFSANSLYLLSLGGQDDGSVVVWHIDKREAVCGSPASACSAGSATVVVCSSCRDEMFVTAGNGTIRVWELDLANRKIHPTECQTGQLRRVIMCVKVADDDNYFCVGTSSGDILKLNTNNKLMTDYRPQKEKFSLVSSSSVTLIFSLSSSSLVTESRATSRRTITKKIQVQGAVTSLTHRGQGHQFFVGTNECQIYRVNYTAFKEELIAACHNEAVHDIVFAWGTSDLFATCSKNDIRVWYTPENKELLRIVIPNVICHAIDFMRDGKSIISAWNDGKIRAFMPESGRLKYVINHAHSLGVTAIAATSDCKRIISGGGEGQVRVWEIHERIHKLGEILKEHLSAVSCIKIKKDNQECVTASLDRTCIIWDIVRFIRKQMILANTLFKCVCYHPEEYQIITSGTDRRIGYWEVFDGSVIRELEGSTSGSINGMDITSDGAYFVTGGDDRLVKLWDYNEGAVTHTGVGHSGNISRLKICPANKYIVSVSADGAILLWKYPDSH</sequence>
<evidence type="ECO:0000313" key="14">
    <source>
        <dbReference type="Ensembl" id="ENSACUP00000022610.1"/>
    </source>
</evidence>
<dbReference type="PROSITE" id="PS50082">
    <property type="entry name" value="WD_REPEATS_2"/>
    <property type="match status" value="4"/>
</dbReference>
<keyword evidence="4" id="KW-0677">Repeat</keyword>
<evidence type="ECO:0000256" key="9">
    <source>
        <dbReference type="ARBA" id="ARBA00029456"/>
    </source>
</evidence>
<evidence type="ECO:0000256" key="6">
    <source>
        <dbReference type="ARBA" id="ARBA00023069"/>
    </source>
</evidence>
<feature type="repeat" description="WD" evidence="13">
    <location>
        <begin position="444"/>
        <end position="477"/>
    </location>
</feature>
<keyword evidence="7" id="KW-0206">Cytoskeleton</keyword>
<dbReference type="FunFam" id="2.130.10.10:FF:000173">
    <property type="entry name" value="Cilia- and flagella-associated protein 52"/>
    <property type="match status" value="1"/>
</dbReference>
<dbReference type="Gene3D" id="2.130.10.10">
    <property type="entry name" value="YVTN repeat-like/Quinoprotein amine dehydrogenase"/>
    <property type="match status" value="3"/>
</dbReference>
<dbReference type="SUPFAM" id="SSF50978">
    <property type="entry name" value="WD40 repeat-like"/>
    <property type="match status" value="2"/>
</dbReference>
<evidence type="ECO:0000256" key="8">
    <source>
        <dbReference type="ARBA" id="ARBA00023273"/>
    </source>
</evidence>
<evidence type="ECO:0000256" key="11">
    <source>
        <dbReference type="ARBA" id="ARBA00046056"/>
    </source>
</evidence>
<name>A0A663NC55_ATHCN</name>
<keyword evidence="2" id="KW-0963">Cytoplasm</keyword>
<dbReference type="SMART" id="SM00320">
    <property type="entry name" value="WD40"/>
    <property type="match status" value="11"/>
</dbReference>
<comment type="subcellular location">
    <subcellularLocation>
        <location evidence="1">Cytoplasm</location>
        <location evidence="1">Cytoskeleton</location>
        <location evidence="1">Flagellum axoneme</location>
    </subcellularLocation>
</comment>
<accession>A0A663NC55</accession>
<evidence type="ECO:0000256" key="3">
    <source>
        <dbReference type="ARBA" id="ARBA00022574"/>
    </source>
</evidence>
<proteinExistence type="inferred from homology"/>
<feature type="repeat" description="WD" evidence="13">
    <location>
        <begin position="528"/>
        <end position="569"/>
    </location>
</feature>
<dbReference type="InterPro" id="IPR036322">
    <property type="entry name" value="WD40_repeat_dom_sf"/>
</dbReference>
<gene>
    <name evidence="14" type="primary">CFAP52</name>
</gene>